<evidence type="ECO:0000313" key="2">
    <source>
        <dbReference type="EMBL" id="KRM93538.1"/>
    </source>
</evidence>
<dbReference type="InterPro" id="IPR007499">
    <property type="entry name" value="ERF_bacteria_virus"/>
</dbReference>
<evidence type="ECO:0000256" key="1">
    <source>
        <dbReference type="SAM" id="MobiDB-lite"/>
    </source>
</evidence>
<gene>
    <name evidence="2" type="ORF">FC56_GL000251</name>
</gene>
<accession>A0A0R2CRD1</accession>
<evidence type="ECO:0000313" key="3">
    <source>
        <dbReference type="Proteomes" id="UP000051256"/>
    </source>
</evidence>
<reference evidence="2 3" key="1">
    <citation type="journal article" date="2015" name="Genome Announc.">
        <title>Expanding the biotechnology potential of lactobacilli through comparative genomics of 213 strains and associated genera.</title>
        <authorList>
            <person name="Sun Z."/>
            <person name="Harris H.M."/>
            <person name="McCann A."/>
            <person name="Guo C."/>
            <person name="Argimon S."/>
            <person name="Zhang W."/>
            <person name="Yang X."/>
            <person name="Jeffery I.B."/>
            <person name="Cooney J.C."/>
            <person name="Kagawa T.F."/>
            <person name="Liu W."/>
            <person name="Song Y."/>
            <person name="Salvetti E."/>
            <person name="Wrobel A."/>
            <person name="Rasinkangas P."/>
            <person name="Parkhill J."/>
            <person name="Rea M.C."/>
            <person name="O'Sullivan O."/>
            <person name="Ritari J."/>
            <person name="Douillard F.P."/>
            <person name="Paul Ross R."/>
            <person name="Yang R."/>
            <person name="Briner A.E."/>
            <person name="Felis G.E."/>
            <person name="de Vos W.M."/>
            <person name="Barrangou R."/>
            <person name="Klaenhammer T.R."/>
            <person name="Caufield P.W."/>
            <person name="Cui Y."/>
            <person name="Zhang H."/>
            <person name="O'Toole P.W."/>
        </authorList>
    </citation>
    <scope>NUCLEOTIDE SEQUENCE [LARGE SCALE GENOMIC DNA]</scope>
    <source>
        <strain evidence="2 3">DSM 24302</strain>
    </source>
</reference>
<protein>
    <submittedName>
        <fullName evidence="2">Uncharacterized protein</fullName>
    </submittedName>
</protein>
<organism evidence="2 3">
    <name type="scientific">Lentilactobacillus senioris DSM 24302 = JCM 17472</name>
    <dbReference type="NCBI Taxonomy" id="1423802"/>
    <lineage>
        <taxon>Bacteria</taxon>
        <taxon>Bacillati</taxon>
        <taxon>Bacillota</taxon>
        <taxon>Bacilli</taxon>
        <taxon>Lactobacillales</taxon>
        <taxon>Lactobacillaceae</taxon>
        <taxon>Lentilactobacillus</taxon>
    </lineage>
</organism>
<proteinExistence type="predicted"/>
<dbReference type="PATRIC" id="fig|1423802.4.peg.256"/>
<feature type="compositionally biased region" description="Polar residues" evidence="1">
    <location>
        <begin position="30"/>
        <end position="46"/>
    </location>
</feature>
<name>A0A0R2CRD1_9LACO</name>
<dbReference type="AlphaFoldDB" id="A0A0R2CRD1"/>
<dbReference type="Proteomes" id="UP000051256">
    <property type="component" value="Unassembled WGS sequence"/>
</dbReference>
<dbReference type="EMBL" id="AYZR01000008">
    <property type="protein sequence ID" value="KRM93538.1"/>
    <property type="molecule type" value="Genomic_DNA"/>
</dbReference>
<keyword evidence="3" id="KW-1185">Reference proteome</keyword>
<dbReference type="Pfam" id="PF04404">
    <property type="entry name" value="ERF"/>
    <property type="match status" value="1"/>
</dbReference>
<comment type="caution">
    <text evidence="2">The sequence shown here is derived from an EMBL/GenBank/DDBJ whole genome shotgun (WGS) entry which is preliminary data.</text>
</comment>
<feature type="region of interest" description="Disordered" evidence="1">
    <location>
        <begin position="18"/>
        <end position="58"/>
    </location>
</feature>
<sequence>MGSVETYARRYSLSAVFGITSDPDDDGNLASGQGTKKQNPKPSNNHKSNDPLADDSIRSEITSEIKTLSLVNGQSDKENSKRIMLLLGIPTWKELTMPQAEAMKKQINKEAAQTMKDDMDNLEAAE</sequence>
<dbReference type="STRING" id="1423802.FC56_GL000251"/>